<reference evidence="9 10" key="1">
    <citation type="submission" date="2020-08" db="EMBL/GenBank/DDBJ databases">
        <title>Genomic Encyclopedia of Archaeal and Bacterial Type Strains, Phase II (KMG-II): from individual species to whole genera.</title>
        <authorList>
            <person name="Goeker M."/>
        </authorList>
    </citation>
    <scope>NUCLEOTIDE SEQUENCE [LARGE SCALE GENOMIC DNA]</scope>
    <source>
        <strain evidence="9 10">5AG</strain>
    </source>
</reference>
<evidence type="ECO:0000313" key="9">
    <source>
        <dbReference type="EMBL" id="MBB3331412.1"/>
    </source>
</evidence>
<dbReference type="RefSeq" id="WP_183332025.1">
    <property type="nucleotide sequence ID" value="NZ_JACHZF010000015.1"/>
</dbReference>
<evidence type="ECO:0000256" key="2">
    <source>
        <dbReference type="ARBA" id="ARBA00009142"/>
    </source>
</evidence>
<dbReference type="InterPro" id="IPR002781">
    <property type="entry name" value="TM_pro_TauE-like"/>
</dbReference>
<keyword evidence="7 8" id="KW-0472">Membrane</keyword>
<dbReference type="Pfam" id="PF01925">
    <property type="entry name" value="TauE"/>
    <property type="match status" value="1"/>
</dbReference>
<proteinExistence type="inferred from homology"/>
<protein>
    <recommendedName>
        <fullName evidence="8">Probable membrane transporter protein</fullName>
    </recommendedName>
</protein>
<keyword evidence="10" id="KW-1185">Reference proteome</keyword>
<dbReference type="PANTHER" id="PTHR30269">
    <property type="entry name" value="TRANSMEMBRANE PROTEIN YFCA"/>
    <property type="match status" value="1"/>
</dbReference>
<evidence type="ECO:0000256" key="7">
    <source>
        <dbReference type="ARBA" id="ARBA00023136"/>
    </source>
</evidence>
<dbReference type="Proteomes" id="UP000553442">
    <property type="component" value="Unassembled WGS sequence"/>
</dbReference>
<dbReference type="EMBL" id="JACHZF010000015">
    <property type="protein sequence ID" value="MBB3331412.1"/>
    <property type="molecule type" value="Genomic_DNA"/>
</dbReference>
<dbReference type="GO" id="GO:0005886">
    <property type="term" value="C:plasma membrane"/>
    <property type="evidence" value="ECO:0007669"/>
    <property type="project" value="UniProtKB-SubCell"/>
</dbReference>
<accession>A0A7W5K4V4</accession>
<evidence type="ECO:0000256" key="8">
    <source>
        <dbReference type="RuleBase" id="RU363041"/>
    </source>
</evidence>
<organism evidence="9 10">
    <name type="scientific">Halomonas campaniensis</name>
    <dbReference type="NCBI Taxonomy" id="213554"/>
    <lineage>
        <taxon>Bacteria</taxon>
        <taxon>Pseudomonadati</taxon>
        <taxon>Pseudomonadota</taxon>
        <taxon>Gammaproteobacteria</taxon>
        <taxon>Oceanospirillales</taxon>
        <taxon>Halomonadaceae</taxon>
        <taxon>Halomonas</taxon>
    </lineage>
</organism>
<comment type="similarity">
    <text evidence="2 8">Belongs to the 4-toluene sulfonate uptake permease (TSUP) (TC 2.A.102) family.</text>
</comment>
<keyword evidence="6 8" id="KW-1133">Transmembrane helix</keyword>
<evidence type="ECO:0000256" key="6">
    <source>
        <dbReference type="ARBA" id="ARBA00022989"/>
    </source>
</evidence>
<evidence type="ECO:0000256" key="3">
    <source>
        <dbReference type="ARBA" id="ARBA00022448"/>
    </source>
</evidence>
<evidence type="ECO:0000313" key="10">
    <source>
        <dbReference type="Proteomes" id="UP000553442"/>
    </source>
</evidence>
<keyword evidence="4 8" id="KW-1003">Cell membrane</keyword>
<feature type="transmembrane region" description="Helical" evidence="8">
    <location>
        <begin position="229"/>
        <end position="247"/>
    </location>
</feature>
<keyword evidence="3" id="KW-0813">Transport</keyword>
<evidence type="ECO:0000256" key="4">
    <source>
        <dbReference type="ARBA" id="ARBA00022475"/>
    </source>
</evidence>
<sequence>MPTTLEPLLIAATFLVAGGVKGVIGMGMPTVSLALLTATLGLQPAMALLLAPTLITNVWQALVGGYLGRILRQLWPFLLASVVTVWLGVGILARVEVRWLSGLLGALIVFYALAGLCHLGLARLVGRGRHAAPINGALTGLLTGMTGSSVFPGVAYLQSLGLPREMLIQAMGVLFVVTTLALGSALGGQRLLSVELGLLSLGAVLPALVGMRLGQWLRGRLSESTFRRAFLSGLLAMGGYLLVRALAG</sequence>
<name>A0A7W5K4V4_9GAMM</name>
<evidence type="ECO:0000256" key="5">
    <source>
        <dbReference type="ARBA" id="ARBA00022692"/>
    </source>
</evidence>
<evidence type="ECO:0000256" key="1">
    <source>
        <dbReference type="ARBA" id="ARBA00004651"/>
    </source>
</evidence>
<feature type="transmembrane region" description="Helical" evidence="8">
    <location>
        <begin position="134"/>
        <end position="154"/>
    </location>
</feature>
<feature type="transmembrane region" description="Helical" evidence="8">
    <location>
        <begin position="99"/>
        <end position="122"/>
    </location>
</feature>
<feature type="transmembrane region" description="Helical" evidence="8">
    <location>
        <begin position="198"/>
        <end position="217"/>
    </location>
</feature>
<feature type="transmembrane region" description="Helical" evidence="8">
    <location>
        <begin position="74"/>
        <end position="93"/>
    </location>
</feature>
<feature type="transmembrane region" description="Helical" evidence="8">
    <location>
        <begin position="166"/>
        <end position="186"/>
    </location>
</feature>
<feature type="transmembrane region" description="Helical" evidence="8">
    <location>
        <begin position="44"/>
        <end position="67"/>
    </location>
</feature>
<comment type="caution">
    <text evidence="9">The sequence shown here is derived from an EMBL/GenBank/DDBJ whole genome shotgun (WGS) entry which is preliminary data.</text>
</comment>
<dbReference type="InterPro" id="IPR052017">
    <property type="entry name" value="TSUP"/>
</dbReference>
<dbReference type="PANTHER" id="PTHR30269:SF32">
    <property type="entry name" value="MEMBRANE TRANSPORTER PROTEIN-RELATED"/>
    <property type="match status" value="1"/>
</dbReference>
<comment type="subcellular location">
    <subcellularLocation>
        <location evidence="1 8">Cell membrane</location>
        <topology evidence="1 8">Multi-pass membrane protein</topology>
    </subcellularLocation>
</comment>
<gene>
    <name evidence="9" type="ORF">BDK63_002295</name>
</gene>
<dbReference type="AlphaFoldDB" id="A0A7W5K4V4"/>
<keyword evidence="5 8" id="KW-0812">Transmembrane</keyword>